<evidence type="ECO:0000256" key="2">
    <source>
        <dbReference type="ARBA" id="ARBA00023015"/>
    </source>
</evidence>
<accession>A0A438FQM4</accession>
<dbReference type="EMBL" id="QGNW01000779">
    <property type="protein sequence ID" value="RVW62260.1"/>
    <property type="molecule type" value="Genomic_DNA"/>
</dbReference>
<sequence length="265" mass="29245">MSKVAFLQTMNMESETLETLGPSEFSFAITKVAVAQICQSAGFRAAQSSALETITRITTLYLQTLAKSASSRAASSGRTQSNIFDVVHALEHLSSDQGFAGASNPNGCLLASSPLLDLIKFVYSRCEIPFAKPLPRRSNLSQNLPLPQNPSNSKQSPHIPTWLPGFPDPSTYTEPKTEIPSGLNWNAEVEERKHSGNEKEKKSRLGNMELPKKRERVTFRMGEAAEAKGPRLGFRVGMKNGVCRGGKRVSWQNHNLQNSKFKRPR</sequence>
<keyword evidence="4" id="KW-0539">Nucleus</keyword>
<dbReference type="GO" id="GO:0005669">
    <property type="term" value="C:transcription factor TFIID complex"/>
    <property type="evidence" value="ECO:0007669"/>
    <property type="project" value="InterPro"/>
</dbReference>
<evidence type="ECO:0000313" key="8">
    <source>
        <dbReference type="Proteomes" id="UP000288805"/>
    </source>
</evidence>
<keyword evidence="3" id="KW-0804">Transcription</keyword>
<dbReference type="PANTHER" id="PTHR46338">
    <property type="entry name" value="TRANSCRIPTION INITIATION FACTOR TFIID SUBUNIT 8"/>
    <property type="match status" value="1"/>
</dbReference>
<evidence type="ECO:0000259" key="6">
    <source>
        <dbReference type="SMART" id="SM00576"/>
    </source>
</evidence>
<dbReference type="InterPro" id="IPR009072">
    <property type="entry name" value="Histone-fold"/>
</dbReference>
<keyword evidence="7" id="KW-0648">Protein biosynthesis</keyword>
<evidence type="ECO:0000256" key="1">
    <source>
        <dbReference type="ARBA" id="ARBA00004123"/>
    </source>
</evidence>
<dbReference type="SUPFAM" id="SSF47113">
    <property type="entry name" value="Histone-fold"/>
    <property type="match status" value="1"/>
</dbReference>
<dbReference type="GO" id="GO:0003743">
    <property type="term" value="F:translation initiation factor activity"/>
    <property type="evidence" value="ECO:0007669"/>
    <property type="project" value="UniProtKB-KW"/>
</dbReference>
<dbReference type="CDD" id="cd00076">
    <property type="entry name" value="HFD_SF"/>
    <property type="match status" value="1"/>
</dbReference>
<dbReference type="Gene3D" id="1.10.20.10">
    <property type="entry name" value="Histone, subunit A"/>
    <property type="match status" value="1"/>
</dbReference>
<keyword evidence="2" id="KW-0805">Transcription regulation</keyword>
<comment type="caution">
    <text evidence="7">The sequence shown here is derived from an EMBL/GenBank/DDBJ whole genome shotgun (WGS) entry which is preliminary data.</text>
</comment>
<feature type="region of interest" description="Disordered" evidence="5">
    <location>
        <begin position="137"/>
        <end position="161"/>
    </location>
</feature>
<proteinExistence type="predicted"/>
<feature type="compositionally biased region" description="Polar residues" evidence="5">
    <location>
        <begin position="138"/>
        <end position="158"/>
    </location>
</feature>
<protein>
    <submittedName>
        <fullName evidence="7">Transcription initiation factor TFIID subunit 8</fullName>
    </submittedName>
</protein>
<gene>
    <name evidence="7" type="primary">TAF8_2</name>
    <name evidence="7" type="ORF">CK203_058503</name>
</gene>
<dbReference type="InterPro" id="IPR006565">
    <property type="entry name" value="BTP"/>
</dbReference>
<feature type="domain" description="Bromodomain associated" evidence="6">
    <location>
        <begin position="23"/>
        <end position="99"/>
    </location>
</feature>
<dbReference type="InterPro" id="IPR037818">
    <property type="entry name" value="TAF8"/>
</dbReference>
<dbReference type="SMART" id="SM00576">
    <property type="entry name" value="BTP"/>
    <property type="match status" value="1"/>
</dbReference>
<name>A0A438FQM4_VITVI</name>
<comment type="subcellular location">
    <subcellularLocation>
        <location evidence="1">Nucleus</location>
    </subcellularLocation>
</comment>
<organism evidence="7 8">
    <name type="scientific">Vitis vinifera</name>
    <name type="common">Grape</name>
    <dbReference type="NCBI Taxonomy" id="29760"/>
    <lineage>
        <taxon>Eukaryota</taxon>
        <taxon>Viridiplantae</taxon>
        <taxon>Streptophyta</taxon>
        <taxon>Embryophyta</taxon>
        <taxon>Tracheophyta</taxon>
        <taxon>Spermatophyta</taxon>
        <taxon>Magnoliopsida</taxon>
        <taxon>eudicotyledons</taxon>
        <taxon>Gunneridae</taxon>
        <taxon>Pentapetalae</taxon>
        <taxon>rosids</taxon>
        <taxon>Vitales</taxon>
        <taxon>Vitaceae</taxon>
        <taxon>Viteae</taxon>
        <taxon>Vitis</taxon>
    </lineage>
</organism>
<keyword evidence="7" id="KW-0396">Initiation factor</keyword>
<dbReference type="PANTHER" id="PTHR46338:SF13">
    <property type="entry name" value="TRANSCRIPTION INITIATION FACTOR TFIID SUBUNIT 8-LIKE"/>
    <property type="match status" value="1"/>
</dbReference>
<evidence type="ECO:0000256" key="3">
    <source>
        <dbReference type="ARBA" id="ARBA00023163"/>
    </source>
</evidence>
<dbReference type="AlphaFoldDB" id="A0A438FQM4"/>
<dbReference type="Proteomes" id="UP000288805">
    <property type="component" value="Unassembled WGS sequence"/>
</dbReference>
<evidence type="ECO:0000256" key="4">
    <source>
        <dbReference type="ARBA" id="ARBA00023242"/>
    </source>
</evidence>
<evidence type="ECO:0000313" key="7">
    <source>
        <dbReference type="EMBL" id="RVW62260.1"/>
    </source>
</evidence>
<reference evidence="7 8" key="1">
    <citation type="journal article" date="2018" name="PLoS Genet.">
        <title>Population sequencing reveals clonal diversity and ancestral inbreeding in the grapevine cultivar Chardonnay.</title>
        <authorList>
            <person name="Roach M.J."/>
            <person name="Johnson D.L."/>
            <person name="Bohlmann J."/>
            <person name="van Vuuren H.J."/>
            <person name="Jones S.J."/>
            <person name="Pretorius I.S."/>
            <person name="Schmidt S.A."/>
            <person name="Borneman A.R."/>
        </authorList>
    </citation>
    <scope>NUCLEOTIDE SEQUENCE [LARGE SCALE GENOMIC DNA]</scope>
    <source>
        <strain evidence="8">cv. Chardonnay</strain>
        <tissue evidence="7">Leaf</tissue>
    </source>
</reference>
<dbReference type="Pfam" id="PF07524">
    <property type="entry name" value="Bromo_TP"/>
    <property type="match status" value="1"/>
</dbReference>
<dbReference type="GO" id="GO:0046982">
    <property type="term" value="F:protein heterodimerization activity"/>
    <property type="evidence" value="ECO:0007669"/>
    <property type="project" value="InterPro"/>
</dbReference>
<evidence type="ECO:0000256" key="5">
    <source>
        <dbReference type="SAM" id="MobiDB-lite"/>
    </source>
</evidence>